<comment type="caution">
    <text evidence="3">The sequence shown here is derived from an EMBL/GenBank/DDBJ whole genome shotgun (WGS) entry which is preliminary data.</text>
</comment>
<organism evidence="3 4">
    <name type="scientific">Saccharopolyspora cebuensis</name>
    <dbReference type="NCBI Taxonomy" id="418759"/>
    <lineage>
        <taxon>Bacteria</taxon>
        <taxon>Bacillati</taxon>
        <taxon>Actinomycetota</taxon>
        <taxon>Actinomycetes</taxon>
        <taxon>Pseudonocardiales</taxon>
        <taxon>Pseudonocardiaceae</taxon>
        <taxon>Saccharopolyspora</taxon>
    </lineage>
</organism>
<gene>
    <name evidence="3" type="ORF">AB8O55_00960</name>
</gene>
<sequence>MSASTDAPAPSRRWPALLGLAALVLLAVLTVLAGRPAAPVAADAPASVFSSGRAMGHIERIAAAPRTPGSAHHAATREHLVDLLTSWGWRTEVRREVGAAAGDGGTQRLAAVSNIVATLPGTDPTGTVLLAAHYDSVPNSPGAADDGIGVGTLLETARAIGAGGAAPRNDLTLLITDAEEVGLLGAEAFVRHHADELGTAVLLNHEARGNAGTPTTFRTTSPNGALLEVLSHAPGTVANSAFEAAFEALPNDTDVTRFTEGGLHSYDTAITGGGAYYHTPLDTPERLSESSVQHMGRASLAMTRELAAADLAAVPAADEDLVITLPWGPVPYPQAAEGPLAWAMLGLAAVAVGLARRRELTLPRTALATAGTAVALVAAGAAAVAVWQVAVALDPGQASAFVGVPYRPEPYSAAMLLAALGAVLAVPALLRRPLGTAALAAGGWIVFAVLGVVAATTMPGTSALLVPPVLPVVAGAVLLGLLPRGWEPARVVVLVLSLVPAVLLLAPNVINSFRVDLEFGGVLGALLLAVLVWSALPLLGRLRSGRARSPLRAAGAPVLGIALVAAVTAAGLVANRPEFTPPRQERVFYSVDADTGTARWASPITPRTDWGRSLLPEPPAVLAEGFPWLDDEPLAHGPAPAADLPAPELHVVADRPLPDGTRELALRLSSPRGATALGLWIDGDQAAVRAATVAGRDLDLGAGEDFGFLFAGAPRRGLDVRLVVDPHHEGLTVRVADRGHDTGAVPGFRAPDDVALVTPAVAVTRTRTL</sequence>
<feature type="transmembrane region" description="Helical" evidence="1">
    <location>
        <begin position="437"/>
        <end position="458"/>
    </location>
</feature>
<keyword evidence="1" id="KW-0812">Transmembrane</keyword>
<evidence type="ECO:0000313" key="4">
    <source>
        <dbReference type="Proteomes" id="UP001564626"/>
    </source>
</evidence>
<dbReference type="InterPro" id="IPR007484">
    <property type="entry name" value="Peptidase_M28"/>
</dbReference>
<feature type="transmembrane region" description="Helical" evidence="1">
    <location>
        <begin position="367"/>
        <end position="390"/>
    </location>
</feature>
<dbReference type="Pfam" id="PF04389">
    <property type="entry name" value="Peptidase_M28"/>
    <property type="match status" value="1"/>
</dbReference>
<evidence type="ECO:0000313" key="3">
    <source>
        <dbReference type="EMBL" id="MEY8037957.1"/>
    </source>
</evidence>
<dbReference type="InterPro" id="IPR045175">
    <property type="entry name" value="M28_fam"/>
</dbReference>
<dbReference type="RefSeq" id="WP_345366193.1">
    <property type="nucleotide sequence ID" value="NZ_BAABII010000016.1"/>
</dbReference>
<dbReference type="Proteomes" id="UP001564626">
    <property type="component" value="Unassembled WGS sequence"/>
</dbReference>
<evidence type="ECO:0000256" key="1">
    <source>
        <dbReference type="SAM" id="Phobius"/>
    </source>
</evidence>
<dbReference type="EMBL" id="JBGEHV010000001">
    <property type="protein sequence ID" value="MEY8037957.1"/>
    <property type="molecule type" value="Genomic_DNA"/>
</dbReference>
<dbReference type="PANTHER" id="PTHR12147">
    <property type="entry name" value="METALLOPEPTIDASE M28 FAMILY MEMBER"/>
    <property type="match status" value="1"/>
</dbReference>
<protein>
    <submittedName>
        <fullName evidence="3">M28 family peptidase</fullName>
    </submittedName>
</protein>
<accession>A0ABV4CD58</accession>
<dbReference type="SUPFAM" id="SSF53187">
    <property type="entry name" value="Zn-dependent exopeptidases"/>
    <property type="match status" value="1"/>
</dbReference>
<feature type="domain" description="Peptidase M28" evidence="2">
    <location>
        <begin position="114"/>
        <end position="301"/>
    </location>
</feature>
<feature type="transmembrane region" description="Helical" evidence="1">
    <location>
        <begin position="464"/>
        <end position="482"/>
    </location>
</feature>
<keyword evidence="4" id="KW-1185">Reference proteome</keyword>
<feature type="transmembrane region" description="Helical" evidence="1">
    <location>
        <begin position="410"/>
        <end position="430"/>
    </location>
</feature>
<dbReference type="PANTHER" id="PTHR12147:SF26">
    <property type="entry name" value="PEPTIDASE M28 DOMAIN-CONTAINING PROTEIN"/>
    <property type="match status" value="1"/>
</dbReference>
<proteinExistence type="predicted"/>
<keyword evidence="1" id="KW-0472">Membrane</keyword>
<feature type="transmembrane region" description="Helical" evidence="1">
    <location>
        <begin position="489"/>
        <end position="507"/>
    </location>
</feature>
<evidence type="ECO:0000259" key="2">
    <source>
        <dbReference type="Pfam" id="PF04389"/>
    </source>
</evidence>
<feature type="transmembrane region" description="Helical" evidence="1">
    <location>
        <begin position="519"/>
        <end position="539"/>
    </location>
</feature>
<keyword evidence="1" id="KW-1133">Transmembrane helix</keyword>
<dbReference type="Gene3D" id="3.40.630.10">
    <property type="entry name" value="Zn peptidases"/>
    <property type="match status" value="1"/>
</dbReference>
<reference evidence="3 4" key="1">
    <citation type="submission" date="2024-08" db="EMBL/GenBank/DDBJ databases">
        <title>Genome mining of Saccharopolyspora cebuensis PGLac3 from Nigerian medicinal plant.</title>
        <authorList>
            <person name="Ezeobiora C.E."/>
            <person name="Igbokwe N.H."/>
            <person name="Amin D.H."/>
            <person name="Mendie U.E."/>
        </authorList>
    </citation>
    <scope>NUCLEOTIDE SEQUENCE [LARGE SCALE GENOMIC DNA]</scope>
    <source>
        <strain evidence="3 4">PGLac3</strain>
    </source>
</reference>
<feature type="transmembrane region" description="Helical" evidence="1">
    <location>
        <begin position="551"/>
        <end position="574"/>
    </location>
</feature>
<name>A0ABV4CD58_9PSEU</name>